<dbReference type="InterPro" id="IPR023997">
    <property type="entry name" value="TonB-dep_OMP_SusC/RagA_CS"/>
</dbReference>
<comment type="subcellular location">
    <subcellularLocation>
        <location evidence="1 8">Cell outer membrane</location>
        <topology evidence="1 8">Multi-pass membrane protein</topology>
    </subcellularLocation>
</comment>
<keyword evidence="5 9" id="KW-0798">TonB box</keyword>
<dbReference type="InterPro" id="IPR039426">
    <property type="entry name" value="TonB-dep_rcpt-like"/>
</dbReference>
<dbReference type="Gene3D" id="2.170.130.10">
    <property type="entry name" value="TonB-dependent receptor, plug domain"/>
    <property type="match status" value="1"/>
</dbReference>
<dbReference type="InterPro" id="IPR012910">
    <property type="entry name" value="Plug_dom"/>
</dbReference>
<evidence type="ECO:0000256" key="7">
    <source>
        <dbReference type="ARBA" id="ARBA00023237"/>
    </source>
</evidence>
<dbReference type="Pfam" id="PF07715">
    <property type="entry name" value="Plug"/>
    <property type="match status" value="1"/>
</dbReference>
<keyword evidence="3 8" id="KW-1134">Transmembrane beta strand</keyword>
<evidence type="ECO:0000313" key="14">
    <source>
        <dbReference type="Proteomes" id="UP000239366"/>
    </source>
</evidence>
<dbReference type="Pfam" id="PF00593">
    <property type="entry name" value="TonB_dep_Rec_b-barrel"/>
    <property type="match status" value="1"/>
</dbReference>
<evidence type="ECO:0000259" key="11">
    <source>
        <dbReference type="Pfam" id="PF00593"/>
    </source>
</evidence>
<dbReference type="NCBIfam" id="TIGR04056">
    <property type="entry name" value="OMP_RagA_SusC"/>
    <property type="match status" value="1"/>
</dbReference>
<keyword evidence="2 8" id="KW-0813">Transport</keyword>
<keyword evidence="7 8" id="KW-0998">Cell outer membrane</keyword>
<dbReference type="EMBL" id="MQVX01000001">
    <property type="protein sequence ID" value="PQJ16479.1"/>
    <property type="molecule type" value="Genomic_DNA"/>
</dbReference>
<comment type="caution">
    <text evidence="13">The sequence shown here is derived from an EMBL/GenBank/DDBJ whole genome shotgun (WGS) entry which is preliminary data.</text>
</comment>
<proteinExistence type="inferred from homology"/>
<dbReference type="InterPro" id="IPR023996">
    <property type="entry name" value="TonB-dep_OMP_SusC/RagA"/>
</dbReference>
<keyword evidence="6 8" id="KW-0472">Membrane</keyword>
<evidence type="ECO:0000256" key="2">
    <source>
        <dbReference type="ARBA" id="ARBA00022448"/>
    </source>
</evidence>
<protein>
    <submittedName>
        <fullName evidence="13">SusC/RagA family TonB-linked outer membrane protein</fullName>
    </submittedName>
</protein>
<evidence type="ECO:0000313" key="13">
    <source>
        <dbReference type="EMBL" id="PQJ16479.1"/>
    </source>
</evidence>
<evidence type="ECO:0000256" key="1">
    <source>
        <dbReference type="ARBA" id="ARBA00004571"/>
    </source>
</evidence>
<dbReference type="InterPro" id="IPR008969">
    <property type="entry name" value="CarboxyPept-like_regulatory"/>
</dbReference>
<dbReference type="AlphaFoldDB" id="A0A2S7T983"/>
<evidence type="ECO:0000256" key="4">
    <source>
        <dbReference type="ARBA" id="ARBA00022692"/>
    </source>
</evidence>
<dbReference type="InterPro" id="IPR000531">
    <property type="entry name" value="Beta-barrel_TonB"/>
</dbReference>
<feature type="domain" description="TonB-dependent receptor-like beta-barrel" evidence="11">
    <location>
        <begin position="477"/>
        <end position="997"/>
    </location>
</feature>
<evidence type="ECO:0000256" key="3">
    <source>
        <dbReference type="ARBA" id="ARBA00022452"/>
    </source>
</evidence>
<keyword evidence="14" id="KW-1185">Reference proteome</keyword>
<feature type="chain" id="PRO_5015412929" evidence="10">
    <location>
        <begin position="24"/>
        <end position="1047"/>
    </location>
</feature>
<evidence type="ECO:0000256" key="5">
    <source>
        <dbReference type="ARBA" id="ARBA00023077"/>
    </source>
</evidence>
<sequence length="1047" mass="111527">MKITLLKSLFALGAFLCFSAVSAQTVSGTVSDANGPLPGASVLVKGTSNGTQTDFDGNYTLNNVGSDAVLVFSYIGYATQEVAAGGRSTIDVTLQEDATQLGEVVIIGYGSTTVKDATGSVSAVTAEDFNTGVIASPEQLIQGKTAGVQITQTSGEPGAGVELRIRGTNSVRSNNNPLFVVDGVPLSGGATASTAGVGFGSSAPRNPLNFLNPGDIESISILKDASATAIYGSRGANGVVIITTKTGRAATGGVFEFSSNVSVAEPAKEYDLLNRTQFLDALGLARINQGNNNLAAAQDFGNDTDWQDFATRRAASTNNNLSYSHTYGKGNVRATFGYGKQFGVIEKSSLERITGRVNATHRFLDDKLTVNLNATISQVNDEAPPLSGSAGFRGDLLGAAYSANPTWPTNPDFDSGGQISPANMLAYTQNETTTNRLLVNGSLNYKINDELSAKLNLGYDQSEADAYGVGSSLARNLDGNIFGNGRGNYNQLSIANRLMELTLNYQKDFGNSRIDAVVGYSFQDFQTSGRNASAFGFNSTDLNMMQQDIFDAVVATEANIDGTYQQYGWDGRSGDVFVNRLSSPMGGGPVTDVAVKPAANVRALFADRFNNTDELQSFFARVNYTIADKYILTGTIRADGSSRFGGNNQYGYFPSGAFAWQLHEEDFIGDAFSTLKLRLGAGIVGNQEGLGYGGFIRRERYAGAGIDDGGNVNAPGLVPVTFANPDLKWEQTTDFNIGLDFGFMNDRLSGTINVYRKETTDILLNIEAAQPSPQPRFFQNLDATVLNQGIEFNLDYGIVQTEDFTWDAAFNIAYNENELQDFGGLIPSGTIRGQGLSLAFAQILAGGQPLFSYFLRDFQGFDGNGQPIGDNQTFVGEDALPDINAGFSTNIRYKNWDFAAYLTGQFGFSIYNNTANAFFTAGAIANARNVTRDVVPELFGPTSGNLEGANAAAEVSTRFLEKGDFIRLQNATIGYTWPLSGEGALKSLRLSVTGQNLFVITDYSGLDPEISVQPGGGDLLNGIPTAGIDYTGFPRPRTITFGLNATF</sequence>
<feature type="signal peptide" evidence="10">
    <location>
        <begin position="1"/>
        <end position="23"/>
    </location>
</feature>
<comment type="similarity">
    <text evidence="8 9">Belongs to the TonB-dependent receptor family.</text>
</comment>
<evidence type="ECO:0000256" key="9">
    <source>
        <dbReference type="RuleBase" id="RU003357"/>
    </source>
</evidence>
<evidence type="ECO:0000259" key="12">
    <source>
        <dbReference type="Pfam" id="PF07715"/>
    </source>
</evidence>
<name>A0A2S7T983_9FLAO</name>
<reference evidence="14" key="1">
    <citation type="submission" date="2016-11" db="EMBL/GenBank/DDBJ databases">
        <title>Trade-off between light-utilization and light-protection in marine flavobacteria.</title>
        <authorList>
            <person name="Kumagai Y."/>
            <person name="Yoshizawa S."/>
            <person name="Kogure K."/>
        </authorList>
    </citation>
    <scope>NUCLEOTIDE SEQUENCE [LARGE SCALE GENOMIC DNA]</scope>
    <source>
        <strain evidence="14">SG-18</strain>
    </source>
</reference>
<dbReference type="GO" id="GO:0009279">
    <property type="term" value="C:cell outer membrane"/>
    <property type="evidence" value="ECO:0007669"/>
    <property type="project" value="UniProtKB-SubCell"/>
</dbReference>
<evidence type="ECO:0000256" key="6">
    <source>
        <dbReference type="ARBA" id="ARBA00023136"/>
    </source>
</evidence>
<dbReference type="Proteomes" id="UP000239366">
    <property type="component" value="Unassembled WGS sequence"/>
</dbReference>
<dbReference type="SUPFAM" id="SSF56935">
    <property type="entry name" value="Porins"/>
    <property type="match status" value="1"/>
</dbReference>
<evidence type="ECO:0000256" key="8">
    <source>
        <dbReference type="PROSITE-ProRule" id="PRU01360"/>
    </source>
</evidence>
<keyword evidence="4 8" id="KW-0812">Transmembrane</keyword>
<dbReference type="InterPro" id="IPR036942">
    <property type="entry name" value="Beta-barrel_TonB_sf"/>
</dbReference>
<feature type="domain" description="TonB-dependent receptor plug" evidence="12">
    <location>
        <begin position="114"/>
        <end position="239"/>
    </location>
</feature>
<keyword evidence="10" id="KW-0732">Signal</keyword>
<dbReference type="Gene3D" id="2.60.40.1120">
    <property type="entry name" value="Carboxypeptidase-like, regulatory domain"/>
    <property type="match status" value="1"/>
</dbReference>
<dbReference type="Gene3D" id="2.40.170.20">
    <property type="entry name" value="TonB-dependent receptor, beta-barrel domain"/>
    <property type="match status" value="1"/>
</dbReference>
<dbReference type="OrthoDB" id="9768177at2"/>
<accession>A0A2S7T983</accession>
<dbReference type="SUPFAM" id="SSF49464">
    <property type="entry name" value="Carboxypeptidase regulatory domain-like"/>
    <property type="match status" value="1"/>
</dbReference>
<dbReference type="InterPro" id="IPR037066">
    <property type="entry name" value="Plug_dom_sf"/>
</dbReference>
<dbReference type="RefSeq" id="WP_105002151.1">
    <property type="nucleotide sequence ID" value="NZ_MQVX01000001.1"/>
</dbReference>
<dbReference type="NCBIfam" id="TIGR04057">
    <property type="entry name" value="SusC_RagA_signa"/>
    <property type="match status" value="1"/>
</dbReference>
<organism evidence="13 14">
    <name type="scientific">Aureicoccus marinus</name>
    <dbReference type="NCBI Taxonomy" id="754435"/>
    <lineage>
        <taxon>Bacteria</taxon>
        <taxon>Pseudomonadati</taxon>
        <taxon>Bacteroidota</taxon>
        <taxon>Flavobacteriia</taxon>
        <taxon>Flavobacteriales</taxon>
        <taxon>Flavobacteriaceae</taxon>
        <taxon>Aureicoccus</taxon>
    </lineage>
</organism>
<dbReference type="Pfam" id="PF13715">
    <property type="entry name" value="CarbopepD_reg_2"/>
    <property type="match status" value="1"/>
</dbReference>
<gene>
    <name evidence="13" type="ORF">BST99_12820</name>
</gene>
<evidence type="ECO:0000256" key="10">
    <source>
        <dbReference type="SAM" id="SignalP"/>
    </source>
</evidence>
<dbReference type="PROSITE" id="PS52016">
    <property type="entry name" value="TONB_DEPENDENT_REC_3"/>
    <property type="match status" value="1"/>
</dbReference>